<dbReference type="EMBL" id="CP141882">
    <property type="protein sequence ID" value="WRT64552.1"/>
    <property type="molecule type" value="Genomic_DNA"/>
</dbReference>
<dbReference type="InterPro" id="IPR020084">
    <property type="entry name" value="NUDIX_hydrolase_CS"/>
</dbReference>
<feature type="domain" description="Nudix hydrolase" evidence="6">
    <location>
        <begin position="50"/>
        <end position="187"/>
    </location>
</feature>
<gene>
    <name evidence="7" type="ORF">IL334_001484</name>
</gene>
<protein>
    <recommendedName>
        <fullName evidence="6">Nudix hydrolase domain-containing protein</fullName>
    </recommendedName>
</protein>
<evidence type="ECO:0000259" key="6">
    <source>
        <dbReference type="PROSITE" id="PS51462"/>
    </source>
</evidence>
<proteinExistence type="inferred from homology"/>
<evidence type="ECO:0000313" key="8">
    <source>
        <dbReference type="Proteomes" id="UP001329825"/>
    </source>
</evidence>
<evidence type="ECO:0000256" key="5">
    <source>
        <dbReference type="ARBA" id="ARBA00022842"/>
    </source>
</evidence>
<organism evidence="7 8">
    <name type="scientific">Kwoniella shivajii</name>
    <dbReference type="NCBI Taxonomy" id="564305"/>
    <lineage>
        <taxon>Eukaryota</taxon>
        <taxon>Fungi</taxon>
        <taxon>Dikarya</taxon>
        <taxon>Basidiomycota</taxon>
        <taxon>Agaricomycotina</taxon>
        <taxon>Tremellomycetes</taxon>
        <taxon>Tremellales</taxon>
        <taxon>Cryptococcaceae</taxon>
        <taxon>Kwoniella</taxon>
    </lineage>
</organism>
<dbReference type="RefSeq" id="XP_062789292.1">
    <property type="nucleotide sequence ID" value="XM_062933241.1"/>
</dbReference>
<dbReference type="InterPro" id="IPR015797">
    <property type="entry name" value="NUDIX_hydrolase-like_dom_sf"/>
</dbReference>
<keyword evidence="8" id="KW-1185">Reference proteome</keyword>
<evidence type="ECO:0000256" key="2">
    <source>
        <dbReference type="ARBA" id="ARBA00005582"/>
    </source>
</evidence>
<dbReference type="Gene3D" id="3.90.79.10">
    <property type="entry name" value="Nucleoside Triphosphate Pyrophosphohydrolase"/>
    <property type="match status" value="1"/>
</dbReference>
<name>A0ABZ1CS10_9TREE</name>
<keyword evidence="5" id="KW-0460">Magnesium</keyword>
<evidence type="ECO:0000256" key="3">
    <source>
        <dbReference type="ARBA" id="ARBA00022723"/>
    </source>
</evidence>
<dbReference type="InterPro" id="IPR000086">
    <property type="entry name" value="NUDIX_hydrolase_dom"/>
</dbReference>
<accession>A0ABZ1CS10</accession>
<reference evidence="7 8" key="1">
    <citation type="submission" date="2024-01" db="EMBL/GenBank/DDBJ databases">
        <title>Comparative genomics of Cryptococcus and Kwoniella reveals pathogenesis evolution and contrasting modes of karyotype evolution via chromosome fusion or intercentromeric recombination.</title>
        <authorList>
            <person name="Coelho M.A."/>
            <person name="David-Palma M."/>
            <person name="Shea T."/>
            <person name="Bowers K."/>
            <person name="McGinley-Smith S."/>
            <person name="Mohammad A.W."/>
            <person name="Gnirke A."/>
            <person name="Yurkov A.M."/>
            <person name="Nowrousian M."/>
            <person name="Sun S."/>
            <person name="Cuomo C.A."/>
            <person name="Heitman J."/>
        </authorList>
    </citation>
    <scope>NUCLEOTIDE SEQUENCE [LARGE SCALE GENOMIC DNA]</scope>
    <source>
        <strain evidence="7">CBS 11374</strain>
    </source>
</reference>
<evidence type="ECO:0000313" key="7">
    <source>
        <dbReference type="EMBL" id="WRT64552.1"/>
    </source>
</evidence>
<evidence type="ECO:0000256" key="1">
    <source>
        <dbReference type="ARBA" id="ARBA00001946"/>
    </source>
</evidence>
<keyword evidence="4" id="KW-0378">Hydrolase</keyword>
<comment type="similarity">
    <text evidence="2">Belongs to the Nudix hydrolase family.</text>
</comment>
<dbReference type="PANTHER" id="PTHR43758">
    <property type="entry name" value="7,8-DIHYDRO-8-OXOGUANINE TRIPHOSPHATASE"/>
    <property type="match status" value="1"/>
</dbReference>
<sequence length="273" mass="30570">MVRTVPVKEYHGLDLPPEFSPCHFDHKTPFASHPPLGGWQALSGPGNVHSAVEYSLIFVVDRHAKKVLLGYKRRGMGVNLYNGFGGKAEPGESMAECAARELEEESGLTATEEGLYYKGYLYSSRPISADLCDGSVVIRIHFFACVAWSGQPTGTEEMIPEWFEIPTVDSIAEEDHHRNLSLPLNRMWPEASFYLLPLLHNIMNDNRNEVMFARIDYCYLSSLAAPTNLSALDGLTLREKRSGTDCEDEDVAERLSGWWMSFAPIQALSMINH</sequence>
<dbReference type="GeneID" id="87953615"/>
<dbReference type="Proteomes" id="UP001329825">
    <property type="component" value="Chromosome 2"/>
</dbReference>
<dbReference type="Pfam" id="PF00293">
    <property type="entry name" value="NUDIX"/>
    <property type="match status" value="1"/>
</dbReference>
<dbReference type="PROSITE" id="PS51462">
    <property type="entry name" value="NUDIX"/>
    <property type="match status" value="1"/>
</dbReference>
<comment type="cofactor">
    <cofactor evidence="1">
        <name>Mg(2+)</name>
        <dbReference type="ChEBI" id="CHEBI:18420"/>
    </cofactor>
</comment>
<dbReference type="SUPFAM" id="SSF55811">
    <property type="entry name" value="Nudix"/>
    <property type="match status" value="1"/>
</dbReference>
<dbReference type="CDD" id="cd03427">
    <property type="entry name" value="NUDIX_MTH1_Nudt1"/>
    <property type="match status" value="1"/>
</dbReference>
<keyword evidence="3" id="KW-0479">Metal-binding</keyword>
<evidence type="ECO:0000256" key="4">
    <source>
        <dbReference type="ARBA" id="ARBA00022801"/>
    </source>
</evidence>
<dbReference type="PROSITE" id="PS00893">
    <property type="entry name" value="NUDIX_BOX"/>
    <property type="match status" value="1"/>
</dbReference>
<dbReference type="PANTHER" id="PTHR43758:SF2">
    <property type="entry name" value="OXIDIZED PURINE NUCLEOSIDE TRIPHOSPHATE HYDROLASE"/>
    <property type="match status" value="1"/>
</dbReference>